<proteinExistence type="predicted"/>
<organism evidence="2 3">
    <name type="scientific">Streptomyces luteolus</name>
    <dbReference type="NCBI Taxonomy" id="3043615"/>
    <lineage>
        <taxon>Bacteria</taxon>
        <taxon>Bacillati</taxon>
        <taxon>Actinomycetota</taxon>
        <taxon>Actinomycetes</taxon>
        <taxon>Kitasatosporales</taxon>
        <taxon>Streptomycetaceae</taxon>
        <taxon>Streptomyces</taxon>
    </lineage>
</organism>
<gene>
    <name evidence="2" type="ORF">QIT00_08420</name>
</gene>
<reference evidence="2 3" key="1">
    <citation type="submission" date="2023-05" db="EMBL/GenBank/DDBJ databases">
        <title>Draft genome sequence of Streptomyces sp. B-S-A12 isolated from a cave soil in Thailand.</title>
        <authorList>
            <person name="Chamroensaksri N."/>
            <person name="Muangham S."/>
        </authorList>
    </citation>
    <scope>NUCLEOTIDE SEQUENCE [LARGE SCALE GENOMIC DNA]</scope>
    <source>
        <strain evidence="2 3">B-S-A12</strain>
    </source>
</reference>
<dbReference type="Proteomes" id="UP001237105">
    <property type="component" value="Unassembled WGS sequence"/>
</dbReference>
<evidence type="ECO:0000256" key="1">
    <source>
        <dbReference type="SAM" id="MobiDB-lite"/>
    </source>
</evidence>
<evidence type="ECO:0000313" key="2">
    <source>
        <dbReference type="EMBL" id="MDI3418587.1"/>
    </source>
</evidence>
<name>A0ABT6SVD4_9ACTN</name>
<accession>A0ABT6SVD4</accession>
<feature type="region of interest" description="Disordered" evidence="1">
    <location>
        <begin position="147"/>
        <end position="170"/>
    </location>
</feature>
<keyword evidence="3" id="KW-1185">Reference proteome</keyword>
<comment type="caution">
    <text evidence="2">The sequence shown here is derived from an EMBL/GenBank/DDBJ whole genome shotgun (WGS) entry which is preliminary data.</text>
</comment>
<dbReference type="EMBL" id="JASCIS010000006">
    <property type="protein sequence ID" value="MDI3418587.1"/>
    <property type="molecule type" value="Genomic_DNA"/>
</dbReference>
<sequence length="170" mass="19227">MRDSKKILHAWDAYSDEHTDLDGWPHDNDAYGLRASQRDADTAEAFETVRYGARHLLATAETQLTRLPEDMVQSRWVYQLGVLRDALDRLDELHEQWLLTRDALPATAKPGTPDFDDALAERHAESWSYLDDWATHGKALREINTAARKAPSQLVPTPALAPAQRTAARK</sequence>
<evidence type="ECO:0000313" key="3">
    <source>
        <dbReference type="Proteomes" id="UP001237105"/>
    </source>
</evidence>
<dbReference type="RefSeq" id="WP_282534499.1">
    <property type="nucleotide sequence ID" value="NZ_JASCIS010000006.1"/>
</dbReference>
<protein>
    <submittedName>
        <fullName evidence="2">Uncharacterized protein</fullName>
    </submittedName>
</protein>